<name>A0A4Y2ASJ5_ARAVE</name>
<sequence>MYFGFCFVSSSLEGILLEKFLLLCFLLPSLGTPWPPWMSERGVLKGIPVEGGPFRLPCFEQMGSALWSALDKLVGGLPFVRCEGSRDKITSWNLANGFRLPQRICRDKKQNTVK</sequence>
<comment type="caution">
    <text evidence="1">The sequence shown here is derived from an EMBL/GenBank/DDBJ whole genome shotgun (WGS) entry which is preliminary data.</text>
</comment>
<keyword evidence="2" id="KW-1185">Reference proteome</keyword>
<dbReference type="Proteomes" id="UP000499080">
    <property type="component" value="Unassembled WGS sequence"/>
</dbReference>
<proteinExistence type="predicted"/>
<dbReference type="EMBL" id="BGPR01000028">
    <property type="protein sequence ID" value="GBL82145.1"/>
    <property type="molecule type" value="Genomic_DNA"/>
</dbReference>
<reference evidence="1 2" key="1">
    <citation type="journal article" date="2019" name="Sci. Rep.">
        <title>Orb-weaving spider Araneus ventricosus genome elucidates the spidroin gene catalogue.</title>
        <authorList>
            <person name="Kono N."/>
            <person name="Nakamura H."/>
            <person name="Ohtoshi R."/>
            <person name="Moran D.A.P."/>
            <person name="Shinohara A."/>
            <person name="Yoshida Y."/>
            <person name="Fujiwara M."/>
            <person name="Mori M."/>
            <person name="Tomita M."/>
            <person name="Arakawa K."/>
        </authorList>
    </citation>
    <scope>NUCLEOTIDE SEQUENCE [LARGE SCALE GENOMIC DNA]</scope>
</reference>
<dbReference type="AlphaFoldDB" id="A0A4Y2ASJ5"/>
<protein>
    <submittedName>
        <fullName evidence="1">Uncharacterized protein</fullName>
    </submittedName>
</protein>
<evidence type="ECO:0000313" key="2">
    <source>
        <dbReference type="Proteomes" id="UP000499080"/>
    </source>
</evidence>
<gene>
    <name evidence="1" type="ORF">AVEN_252342_1</name>
</gene>
<accession>A0A4Y2ASJ5</accession>
<organism evidence="1 2">
    <name type="scientific">Araneus ventricosus</name>
    <name type="common">Orbweaver spider</name>
    <name type="synonym">Epeira ventricosa</name>
    <dbReference type="NCBI Taxonomy" id="182803"/>
    <lineage>
        <taxon>Eukaryota</taxon>
        <taxon>Metazoa</taxon>
        <taxon>Ecdysozoa</taxon>
        <taxon>Arthropoda</taxon>
        <taxon>Chelicerata</taxon>
        <taxon>Arachnida</taxon>
        <taxon>Araneae</taxon>
        <taxon>Araneomorphae</taxon>
        <taxon>Entelegynae</taxon>
        <taxon>Araneoidea</taxon>
        <taxon>Araneidae</taxon>
        <taxon>Araneus</taxon>
    </lineage>
</organism>
<evidence type="ECO:0000313" key="1">
    <source>
        <dbReference type="EMBL" id="GBL82145.1"/>
    </source>
</evidence>